<keyword evidence="3" id="KW-1185">Reference proteome</keyword>
<reference evidence="2 3" key="1">
    <citation type="journal article" date="2020" name="Genomics">
        <title>Complete, high-quality genomes from long-read metagenomic sequencing of two wolf lichen thalli reveals enigmatic genome architecture.</title>
        <authorList>
            <person name="McKenzie S.K."/>
            <person name="Walston R.F."/>
            <person name="Allen J.L."/>
        </authorList>
    </citation>
    <scope>NUCLEOTIDE SEQUENCE [LARGE SCALE GENOMIC DNA]</scope>
    <source>
        <strain evidence="2">WasteWater1</strain>
    </source>
</reference>
<sequence>MHAVYDKLKRCVFPEASPPRPLSHVWDLRAANHFTTALAGTGMTPLTATQRSMQSSAVEARVLRAQSAAAEAQNQTLKHDKKVWRKDYLRSKKGNVLRKPRNDSREHKPGNKKGANKLLPFNSRVDKRVEHLPVAISLVGTSDINVQVIIWLSSVP</sequence>
<dbReference type="GeneID" id="59332998"/>
<organism evidence="2 3">
    <name type="scientific">Letharia lupina</name>
    <dbReference type="NCBI Taxonomy" id="560253"/>
    <lineage>
        <taxon>Eukaryota</taxon>
        <taxon>Fungi</taxon>
        <taxon>Dikarya</taxon>
        <taxon>Ascomycota</taxon>
        <taxon>Pezizomycotina</taxon>
        <taxon>Lecanoromycetes</taxon>
        <taxon>OSLEUM clade</taxon>
        <taxon>Lecanoromycetidae</taxon>
        <taxon>Lecanorales</taxon>
        <taxon>Lecanorineae</taxon>
        <taxon>Parmeliaceae</taxon>
        <taxon>Letharia</taxon>
    </lineage>
</organism>
<gene>
    <name evidence="2" type="ORF">HO133_004591</name>
</gene>
<name>A0A8H6KZT5_9LECA</name>
<comment type="caution">
    <text evidence="2">The sequence shown here is derived from an EMBL/GenBank/DDBJ whole genome shotgun (WGS) entry which is preliminary data.</text>
</comment>
<dbReference type="EMBL" id="JACCJB010000002">
    <property type="protein sequence ID" value="KAF6230251.1"/>
    <property type="molecule type" value="Genomic_DNA"/>
</dbReference>
<accession>A0A8H6KZT5</accession>
<dbReference type="AlphaFoldDB" id="A0A8H6KZT5"/>
<protein>
    <submittedName>
        <fullName evidence="2">Uncharacterized protein</fullName>
    </submittedName>
</protein>
<proteinExistence type="predicted"/>
<evidence type="ECO:0000256" key="1">
    <source>
        <dbReference type="SAM" id="MobiDB-lite"/>
    </source>
</evidence>
<dbReference type="RefSeq" id="XP_037157508.1">
    <property type="nucleotide sequence ID" value="XM_037295507.1"/>
</dbReference>
<dbReference type="Proteomes" id="UP000593566">
    <property type="component" value="Unassembled WGS sequence"/>
</dbReference>
<evidence type="ECO:0000313" key="2">
    <source>
        <dbReference type="EMBL" id="KAF6230251.1"/>
    </source>
</evidence>
<feature type="compositionally biased region" description="Basic and acidic residues" evidence="1">
    <location>
        <begin position="100"/>
        <end position="109"/>
    </location>
</feature>
<evidence type="ECO:0000313" key="3">
    <source>
        <dbReference type="Proteomes" id="UP000593566"/>
    </source>
</evidence>
<feature type="region of interest" description="Disordered" evidence="1">
    <location>
        <begin position="89"/>
        <end position="119"/>
    </location>
</feature>